<feature type="domain" description="DUF11" evidence="9">
    <location>
        <begin position="950"/>
        <end position="1068"/>
    </location>
</feature>
<dbReference type="SUPFAM" id="SSF51126">
    <property type="entry name" value="Pectin lyase-like"/>
    <property type="match status" value="3"/>
</dbReference>
<dbReference type="Pfam" id="PF02415">
    <property type="entry name" value="Chlam_PMP"/>
    <property type="match status" value="4"/>
</dbReference>
<dbReference type="Pfam" id="PF01345">
    <property type="entry name" value="DUF11"/>
    <property type="match status" value="2"/>
</dbReference>
<evidence type="ECO:0000256" key="3">
    <source>
        <dbReference type="ARBA" id="ARBA00004613"/>
    </source>
</evidence>
<dbReference type="InterPro" id="IPR001434">
    <property type="entry name" value="OmcB-like_DUF11"/>
</dbReference>
<evidence type="ECO:0000256" key="7">
    <source>
        <dbReference type="ARBA" id="ARBA00023237"/>
    </source>
</evidence>
<dbReference type="SMART" id="SM00710">
    <property type="entry name" value="PbH1"/>
    <property type="match status" value="14"/>
</dbReference>
<evidence type="ECO:0000313" key="12">
    <source>
        <dbReference type="EMBL" id="SFL70452.1"/>
    </source>
</evidence>
<keyword evidence="6" id="KW-0472">Membrane</keyword>
<dbReference type="Gene3D" id="2.160.20.10">
    <property type="entry name" value="Single-stranded right-handed beta-helix, Pectin lyase-like"/>
    <property type="match status" value="1"/>
</dbReference>
<accession>A0A1I4JV86</accession>
<evidence type="ECO:0000259" key="9">
    <source>
        <dbReference type="Pfam" id="PF01345"/>
    </source>
</evidence>
<dbReference type="PANTHER" id="PTHR11319">
    <property type="entry name" value="G PROTEIN-COUPLED RECEPTOR-RELATED"/>
    <property type="match status" value="1"/>
</dbReference>
<feature type="compositionally biased region" description="Low complexity" evidence="8">
    <location>
        <begin position="121"/>
        <end position="134"/>
    </location>
</feature>
<dbReference type="AlphaFoldDB" id="A0A1I4JV86"/>
<feature type="domain" description="DUF11" evidence="9">
    <location>
        <begin position="832"/>
        <end position="944"/>
    </location>
</feature>
<evidence type="ECO:0000256" key="8">
    <source>
        <dbReference type="SAM" id="MobiDB-lite"/>
    </source>
</evidence>
<evidence type="ECO:0000313" key="10">
    <source>
        <dbReference type="EMBL" id="SFL28130.1"/>
    </source>
</evidence>
<dbReference type="EMBL" id="FOTL01000004">
    <property type="protein sequence ID" value="SFL28130.1"/>
    <property type="molecule type" value="Genomic_DNA"/>
</dbReference>
<feature type="compositionally biased region" description="Basic and acidic residues" evidence="8">
    <location>
        <begin position="54"/>
        <end position="63"/>
    </location>
</feature>
<keyword evidence="7" id="KW-0998">Cell outer membrane</keyword>
<evidence type="ECO:0000313" key="13">
    <source>
        <dbReference type="Proteomes" id="UP000183442"/>
    </source>
</evidence>
<evidence type="ECO:0000256" key="1">
    <source>
        <dbReference type="ARBA" id="ARBA00004196"/>
    </source>
</evidence>
<dbReference type="OrthoDB" id="78228at2157"/>
<dbReference type="InterPro" id="IPR003368">
    <property type="entry name" value="POMP_repeat"/>
</dbReference>
<evidence type="ECO:0000256" key="4">
    <source>
        <dbReference type="ARBA" id="ARBA00022525"/>
    </source>
</evidence>
<reference evidence="12" key="1">
    <citation type="submission" date="2016-10" db="EMBL/GenBank/DDBJ databases">
        <authorList>
            <person name="de Groot N.N."/>
        </authorList>
    </citation>
    <scope>NUCLEOTIDE SEQUENCE [LARGE SCALE GENOMIC DNA]</scope>
    <source>
        <strain evidence="12">DSM 16632</strain>
    </source>
</reference>
<comment type="subcellular location">
    <subcellularLocation>
        <location evidence="1">Cell envelope</location>
    </subcellularLocation>
    <subcellularLocation>
        <location evidence="2">Cell outer membrane</location>
    </subcellularLocation>
    <subcellularLocation>
        <location evidence="3">Secreted</location>
    </subcellularLocation>
</comment>
<dbReference type="InterPro" id="IPR012334">
    <property type="entry name" value="Pectin_lyas_fold"/>
</dbReference>
<keyword evidence="5" id="KW-0732">Signal</keyword>
<organism evidence="12 13">
    <name type="scientific">Methanobrevibacter olleyae</name>
    <dbReference type="NCBI Taxonomy" id="294671"/>
    <lineage>
        <taxon>Archaea</taxon>
        <taxon>Methanobacteriati</taxon>
        <taxon>Methanobacteriota</taxon>
        <taxon>Methanomada group</taxon>
        <taxon>Methanobacteria</taxon>
        <taxon>Methanobacteriales</taxon>
        <taxon>Methanobacteriaceae</taxon>
        <taxon>Methanobrevibacter</taxon>
    </lineage>
</organism>
<dbReference type="InterPro" id="IPR006626">
    <property type="entry name" value="PbH1"/>
</dbReference>
<feature type="region of interest" description="Disordered" evidence="8">
    <location>
        <begin position="37"/>
        <end position="63"/>
    </location>
</feature>
<dbReference type="NCBIfam" id="TIGR01376">
    <property type="entry name" value="POMP_repeat"/>
    <property type="match status" value="3"/>
</dbReference>
<gene>
    <name evidence="10" type="ORF">SAMN02910297_00453</name>
    <name evidence="11" type="ORF">SAMN02910297_01087</name>
    <name evidence="12" type="ORF">SAMN02910297_01560</name>
</gene>
<dbReference type="GO" id="GO:0005576">
    <property type="term" value="C:extracellular region"/>
    <property type="evidence" value="ECO:0007669"/>
    <property type="project" value="UniProtKB-SubCell"/>
</dbReference>
<feature type="compositionally biased region" description="Low complexity" evidence="8">
    <location>
        <begin position="89"/>
        <end position="105"/>
    </location>
</feature>
<reference evidence="13" key="2">
    <citation type="submission" date="2016-10" db="EMBL/GenBank/DDBJ databases">
        <authorList>
            <person name="Varghese N."/>
        </authorList>
    </citation>
    <scope>NUCLEOTIDE SEQUENCE [LARGE SCALE GENOMIC DNA]</scope>
    <source>
        <strain evidence="13">DSM 16632</strain>
    </source>
</reference>
<dbReference type="PANTHER" id="PTHR11319:SF35">
    <property type="entry name" value="OUTER MEMBRANE PROTEIN PMPC-RELATED"/>
    <property type="match status" value="1"/>
</dbReference>
<feature type="region of interest" description="Disordered" evidence="8">
    <location>
        <begin position="1058"/>
        <end position="1091"/>
    </location>
</feature>
<feature type="compositionally biased region" description="Polar residues" evidence="8">
    <location>
        <begin position="39"/>
        <end position="51"/>
    </location>
</feature>
<keyword evidence="4" id="KW-0964">Secreted</keyword>
<evidence type="ECO:0000256" key="6">
    <source>
        <dbReference type="ARBA" id="ARBA00023136"/>
    </source>
</evidence>
<sequence length="1130" mass="122088">MKKKIIILLLIFSLFLTISSVSALDTDDNVIMGEKDLNSMDTTSNTDNSVSVDEYNKDTNIGEKSTDIKENTLCSNSDETITSKNIVDNSTNTNENSIKSKSNSNPLREGPSRGGNIIYISSNGTGTGSSSDDPTNWTTGYTAATADDTICFLDGTYNLVNITLGKNLVLQALNKGNAIIDANGAGYIFSISYNKNITINGLTFINGKTTRSGGAISFNSGNLIIINSTFNNNSATSYGGALYVRNGNLTIINSTFNNNNANSSGGAFYSSENANISNSNFTNNSADGSGGTIRAYGNLTISDSTFTNSTSKNGQGGVIYAPNATVNNSVFVNNTSKNGGGAIYTNTEYSINNSVFVNNSATNGDGGAVGSYDAGVINNSNFTDNSAKRSGGAAYARDNIVIENSNFINNKASDEGGAVRAQSEVNITNSNFTNNTSNRHGGAAFSNKNITVNNSTFTNNSANENGGAVYGADAKIDNSDFTNNHATDIGGAVYATGESTVNNSNFTNNSAEYGGGIHSSELNSKNNNFINNSVIYYGGGVYADVLNSENDNFINNIAEYVGGGAFVASNADVNESTFDSNTAVNGGGLFSFGNSTVNNSNFIKNNAYDGSAIISGNLVLNNSNLENNTSRGYGIIYAENATIENNNFKDNTALEDKQIYVLNELNQKNNTLSPNQIEDINTTTINVENVNKTTYLLDLEDGLKGYCLQRTLNFPDYVYLLNNLSLARNQLTGEDVSEYLKILIYKYYFSDEKDNITFSLWDFTDRDFRNSDNNLTKEVIALYNSGFRVPNYNASLILANGTQVLFDFYSAGSSTTQNLFLFNVTYMGTNYDMKVEKITLNKTVINGEKVEFIIRVTNMGDTILHGVTVFEKSYDGLIYDSYIDEGNKWNYNNGKWVYKNQLNINESAEFTVVFNTVKSGNFTNVIVSSSNETDNKTTNNTTSVYTPKMTIVKISNNKTVKVGETVSFTIILTNTGDCNLTGVYIKDNKYSKGLVYLSYIDKNNEWTFDGINKWTYKGVLAPGESVSLDILFNTTSTGIKVNTAIAGNNITNETVNSTNETNVTNNTSVTNKTNNVTNGTNKTKTDNNTGINKEPVAKTVLTNPSSPKAGNPLVVLFLSLILVLVPFRKR</sequence>
<proteinExistence type="predicted"/>
<evidence type="ECO:0000256" key="5">
    <source>
        <dbReference type="ARBA" id="ARBA00022729"/>
    </source>
</evidence>
<dbReference type="RefSeq" id="WP_074798034.1">
    <property type="nucleotide sequence ID" value="NZ_FOTL01000004.1"/>
</dbReference>
<dbReference type="EMBL" id="FOTL01000015">
    <property type="protein sequence ID" value="SFL50572.1"/>
    <property type="molecule type" value="Genomic_DNA"/>
</dbReference>
<feature type="region of interest" description="Disordered" evidence="8">
    <location>
        <begin position="84"/>
        <end position="134"/>
    </location>
</feature>
<protein>
    <submittedName>
        <fullName evidence="12">Polymorphic outer membrane protein repeat-containing protein</fullName>
    </submittedName>
</protein>
<name>A0A1I4JV86_METOL</name>
<dbReference type="EMBL" id="FOTL01000029">
    <property type="protein sequence ID" value="SFL70452.1"/>
    <property type="molecule type" value="Genomic_DNA"/>
</dbReference>
<evidence type="ECO:0000313" key="11">
    <source>
        <dbReference type="EMBL" id="SFL50572.1"/>
    </source>
</evidence>
<dbReference type="InterPro" id="IPR011050">
    <property type="entry name" value="Pectin_lyase_fold/virulence"/>
</dbReference>
<dbReference type="Proteomes" id="UP000183442">
    <property type="component" value="Unassembled WGS sequence"/>
</dbReference>
<evidence type="ECO:0000256" key="2">
    <source>
        <dbReference type="ARBA" id="ARBA00004442"/>
    </source>
</evidence>